<dbReference type="GO" id="GO:0016787">
    <property type="term" value="F:hydrolase activity"/>
    <property type="evidence" value="ECO:0007669"/>
    <property type="project" value="UniProtKB-KW"/>
</dbReference>
<dbReference type="PRINTS" id="PR01162">
    <property type="entry name" value="ALPHATUBULIN"/>
</dbReference>
<evidence type="ECO:0000256" key="4">
    <source>
        <dbReference type="ARBA" id="ARBA00022801"/>
    </source>
</evidence>
<reference evidence="8" key="1">
    <citation type="submission" date="2019-10" db="EMBL/GenBank/DDBJ databases">
        <authorList>
            <consortium name="DOE Joint Genome Institute"/>
            <person name="Kuo A."/>
            <person name="Miyauchi S."/>
            <person name="Kiss E."/>
            <person name="Drula E."/>
            <person name="Kohler A."/>
            <person name="Sanchez-Garcia M."/>
            <person name="Andreopoulos B."/>
            <person name="Barry K.W."/>
            <person name="Bonito G."/>
            <person name="Buee M."/>
            <person name="Carver A."/>
            <person name="Chen C."/>
            <person name="Cichocki N."/>
            <person name="Clum A."/>
            <person name="Culley D."/>
            <person name="Crous P.W."/>
            <person name="Fauchery L."/>
            <person name="Girlanda M."/>
            <person name="Hayes R."/>
            <person name="Keri Z."/>
            <person name="LaButti K."/>
            <person name="Lipzen A."/>
            <person name="Lombard V."/>
            <person name="Magnuson J."/>
            <person name="Maillard F."/>
            <person name="Morin E."/>
            <person name="Murat C."/>
            <person name="Nolan M."/>
            <person name="Ohm R."/>
            <person name="Pangilinan J."/>
            <person name="Pereira M."/>
            <person name="Perotto S."/>
            <person name="Peter M."/>
            <person name="Riley R."/>
            <person name="Sitrit Y."/>
            <person name="Stielow B."/>
            <person name="Szollosi G."/>
            <person name="Zifcakova L."/>
            <person name="Stursova M."/>
            <person name="Spatafora J.W."/>
            <person name="Tedersoo L."/>
            <person name="Vaario L.-M."/>
            <person name="Yamada A."/>
            <person name="Yan M."/>
            <person name="Wang P."/>
            <person name="Xu J."/>
            <person name="Bruns T."/>
            <person name="Baldrian P."/>
            <person name="Vilgalys R."/>
            <person name="Henrissat B."/>
            <person name="Grigoriev I.V."/>
            <person name="Hibbett D."/>
            <person name="Nagy L.G."/>
            <person name="Martin F.M."/>
        </authorList>
    </citation>
    <scope>NUCLEOTIDE SEQUENCE</scope>
    <source>
        <strain evidence="8">BED1</strain>
    </source>
</reference>
<evidence type="ECO:0000256" key="1">
    <source>
        <dbReference type="ARBA" id="ARBA00009636"/>
    </source>
</evidence>
<evidence type="ECO:0000313" key="9">
    <source>
        <dbReference type="Proteomes" id="UP001194468"/>
    </source>
</evidence>
<organism evidence="8 9">
    <name type="scientific">Boletus edulis BED1</name>
    <dbReference type="NCBI Taxonomy" id="1328754"/>
    <lineage>
        <taxon>Eukaryota</taxon>
        <taxon>Fungi</taxon>
        <taxon>Dikarya</taxon>
        <taxon>Basidiomycota</taxon>
        <taxon>Agaricomycotina</taxon>
        <taxon>Agaricomycetes</taxon>
        <taxon>Agaricomycetidae</taxon>
        <taxon>Boletales</taxon>
        <taxon>Boletineae</taxon>
        <taxon>Boletaceae</taxon>
        <taxon>Boletoideae</taxon>
        <taxon>Boletus</taxon>
    </lineage>
</organism>
<comment type="caution">
    <text evidence="8">The sequence shown here is derived from an EMBL/GenBank/DDBJ whole genome shotgun (WGS) entry which is preliminary data.</text>
</comment>
<sequence length="117" mass="13025">MREVISVHVGQAGVQIGNACWELYTIEHGLSPDGRLVEGFPSSNDDGFSTFFSETSSGKHVPWSLYIDLEPNVIDEVWTGTTGVSSTLRLWSRVKKMLRAIVHHARVTTRLARSRLA</sequence>
<dbReference type="GO" id="GO:0005874">
    <property type="term" value="C:microtubule"/>
    <property type="evidence" value="ECO:0007669"/>
    <property type="project" value="UniProtKB-KW"/>
</dbReference>
<dbReference type="InterPro" id="IPR002452">
    <property type="entry name" value="Alpha_tubulin"/>
</dbReference>
<dbReference type="Pfam" id="PF00091">
    <property type="entry name" value="Tubulin"/>
    <property type="match status" value="1"/>
</dbReference>
<evidence type="ECO:0000256" key="2">
    <source>
        <dbReference type="ARBA" id="ARBA00022701"/>
    </source>
</evidence>
<feature type="non-terminal residue" evidence="8">
    <location>
        <position position="1"/>
    </location>
</feature>
<evidence type="ECO:0000256" key="3">
    <source>
        <dbReference type="ARBA" id="ARBA00022741"/>
    </source>
</evidence>
<evidence type="ECO:0000256" key="6">
    <source>
        <dbReference type="ARBA" id="ARBA00049117"/>
    </source>
</evidence>
<dbReference type="PRINTS" id="PR01161">
    <property type="entry name" value="TUBULIN"/>
</dbReference>
<evidence type="ECO:0000256" key="5">
    <source>
        <dbReference type="ARBA" id="ARBA00023134"/>
    </source>
</evidence>
<accession>A0AAD4BBI7</accession>
<name>A0AAD4BBI7_BOLED</name>
<comment type="similarity">
    <text evidence="1">Belongs to the tubulin family.</text>
</comment>
<proteinExistence type="inferred from homology"/>
<evidence type="ECO:0000313" key="8">
    <source>
        <dbReference type="EMBL" id="KAF8416780.1"/>
    </source>
</evidence>
<keyword evidence="4" id="KW-0378">Hydrolase</keyword>
<protein>
    <submittedName>
        <fullName evidence="8">Tubulin/FtsZ, GTPase domain-containing protein</fullName>
    </submittedName>
</protein>
<dbReference type="InterPro" id="IPR003008">
    <property type="entry name" value="Tubulin_FtsZ_GTPase"/>
</dbReference>
<dbReference type="Gene3D" id="3.40.50.1440">
    <property type="entry name" value="Tubulin/FtsZ, GTPase domain"/>
    <property type="match status" value="1"/>
</dbReference>
<dbReference type="AlphaFoldDB" id="A0AAD4BBI7"/>
<gene>
    <name evidence="8" type="ORF">L210DRAFT_3693824</name>
</gene>
<keyword evidence="9" id="KW-1185">Reference proteome</keyword>
<dbReference type="GO" id="GO:0005200">
    <property type="term" value="F:structural constituent of cytoskeleton"/>
    <property type="evidence" value="ECO:0007669"/>
    <property type="project" value="InterPro"/>
</dbReference>
<keyword evidence="2" id="KW-0493">Microtubule</keyword>
<dbReference type="PANTHER" id="PTHR11588">
    <property type="entry name" value="TUBULIN"/>
    <property type="match status" value="1"/>
</dbReference>
<reference evidence="8" key="2">
    <citation type="journal article" date="2020" name="Nat. Commun.">
        <title>Large-scale genome sequencing of mycorrhizal fungi provides insights into the early evolution of symbiotic traits.</title>
        <authorList>
            <person name="Miyauchi S."/>
            <person name="Kiss E."/>
            <person name="Kuo A."/>
            <person name="Drula E."/>
            <person name="Kohler A."/>
            <person name="Sanchez-Garcia M."/>
            <person name="Morin E."/>
            <person name="Andreopoulos B."/>
            <person name="Barry K.W."/>
            <person name="Bonito G."/>
            <person name="Buee M."/>
            <person name="Carver A."/>
            <person name="Chen C."/>
            <person name="Cichocki N."/>
            <person name="Clum A."/>
            <person name="Culley D."/>
            <person name="Crous P.W."/>
            <person name="Fauchery L."/>
            <person name="Girlanda M."/>
            <person name="Hayes R.D."/>
            <person name="Keri Z."/>
            <person name="LaButti K."/>
            <person name="Lipzen A."/>
            <person name="Lombard V."/>
            <person name="Magnuson J."/>
            <person name="Maillard F."/>
            <person name="Murat C."/>
            <person name="Nolan M."/>
            <person name="Ohm R.A."/>
            <person name="Pangilinan J."/>
            <person name="Pereira M.F."/>
            <person name="Perotto S."/>
            <person name="Peter M."/>
            <person name="Pfister S."/>
            <person name="Riley R."/>
            <person name="Sitrit Y."/>
            <person name="Stielow J.B."/>
            <person name="Szollosi G."/>
            <person name="Zifcakova L."/>
            <person name="Stursova M."/>
            <person name="Spatafora J.W."/>
            <person name="Tedersoo L."/>
            <person name="Vaario L.M."/>
            <person name="Yamada A."/>
            <person name="Yan M."/>
            <person name="Wang P."/>
            <person name="Xu J."/>
            <person name="Bruns T."/>
            <person name="Baldrian P."/>
            <person name="Vilgalys R."/>
            <person name="Dunand C."/>
            <person name="Henrissat B."/>
            <person name="Grigoriev I.V."/>
            <person name="Hibbett D."/>
            <person name="Nagy L.G."/>
            <person name="Martin F.M."/>
        </authorList>
    </citation>
    <scope>NUCLEOTIDE SEQUENCE</scope>
    <source>
        <strain evidence="8">BED1</strain>
    </source>
</reference>
<keyword evidence="5" id="KW-0342">GTP-binding</keyword>
<dbReference type="InterPro" id="IPR036525">
    <property type="entry name" value="Tubulin/FtsZ_GTPase_sf"/>
</dbReference>
<comment type="catalytic activity">
    <reaction evidence="6">
        <text>GTP + H2O = GDP + phosphate + H(+)</text>
        <dbReference type="Rhea" id="RHEA:19669"/>
        <dbReference type="ChEBI" id="CHEBI:15377"/>
        <dbReference type="ChEBI" id="CHEBI:15378"/>
        <dbReference type="ChEBI" id="CHEBI:37565"/>
        <dbReference type="ChEBI" id="CHEBI:43474"/>
        <dbReference type="ChEBI" id="CHEBI:58189"/>
    </reaction>
    <physiologicalReaction direction="left-to-right" evidence="6">
        <dbReference type="Rhea" id="RHEA:19670"/>
    </physiologicalReaction>
</comment>
<dbReference type="GO" id="GO:0005525">
    <property type="term" value="F:GTP binding"/>
    <property type="evidence" value="ECO:0007669"/>
    <property type="project" value="UniProtKB-KW"/>
</dbReference>
<dbReference type="InterPro" id="IPR000217">
    <property type="entry name" value="Tubulin"/>
</dbReference>
<dbReference type="SUPFAM" id="SSF52490">
    <property type="entry name" value="Tubulin nucleotide-binding domain-like"/>
    <property type="match status" value="1"/>
</dbReference>
<dbReference type="EMBL" id="WHUW01000242">
    <property type="protein sequence ID" value="KAF8416780.1"/>
    <property type="molecule type" value="Genomic_DNA"/>
</dbReference>
<dbReference type="Proteomes" id="UP001194468">
    <property type="component" value="Unassembled WGS sequence"/>
</dbReference>
<dbReference type="GO" id="GO:0007017">
    <property type="term" value="P:microtubule-based process"/>
    <property type="evidence" value="ECO:0007669"/>
    <property type="project" value="InterPro"/>
</dbReference>
<evidence type="ECO:0000259" key="7">
    <source>
        <dbReference type="Pfam" id="PF00091"/>
    </source>
</evidence>
<feature type="domain" description="Tubulin/FtsZ GTPase" evidence="7">
    <location>
        <begin position="3"/>
        <end position="83"/>
    </location>
</feature>
<keyword evidence="3" id="KW-0547">Nucleotide-binding</keyword>